<dbReference type="AlphaFoldDB" id="A0A1U7M477"/>
<dbReference type="GO" id="GO:0043190">
    <property type="term" value="C:ATP-binding cassette (ABC) transporter complex"/>
    <property type="evidence" value="ECO:0007669"/>
    <property type="project" value="InterPro"/>
</dbReference>
<reference evidence="5 6" key="1">
    <citation type="submission" date="2016-02" db="EMBL/GenBank/DDBJ databases">
        <title>Genome sequence of Tissierella creatinophila DSM 6911.</title>
        <authorList>
            <person name="Poehlein A."/>
            <person name="Daniel R."/>
        </authorList>
    </citation>
    <scope>NUCLEOTIDE SEQUENCE [LARGE SCALE GENOMIC DNA]</scope>
    <source>
        <strain evidence="5 6">DSM 6911</strain>
    </source>
</reference>
<dbReference type="EMBL" id="LTDM01000043">
    <property type="protein sequence ID" value="OLS02050.1"/>
    <property type="molecule type" value="Genomic_DNA"/>
</dbReference>
<sequence>MKKKSIIGLLVLLLMVSAFVIGCTPKESKLDSTIVTNGINKPKVKSSEEPTGEIKIGNVMELTGDWTPYWTNNSANTDIYNFITGMDTVSMTPDGIYQINETIVEKSDIKENKDASKTYTFTIKDGLKFSDGSDVTAKEYVTTVMLWSSKTIQDAGAKSDYGYYLKGYKGFKDGTSKEFSGVNLISDKEFSLTIAAEYIPYFHELPAVASTPTKLSFWTDETVEIKDDGNGAYFSDNFTAKNFKDRFNEARNEVGNFPATGAYKLKSYDKSNRTAVLEVNENFPGDYTGQKPKIKTIVYKKITQENALNELLIGGVDILHQVTNGDDITTGLDLVKKGGFDFVKYPRSGYGKVMFQTDFGPTKDVEVRQAIAHLIDRDDFAKSFTGGFATVVNGPYGESMWFYQETKSELNEKLNQYSYSLEEAKNLLIKAGWILDKNGNEYKEGIRYKREKNGKLIPLIIEWASPEQNKFADLLAVKLQQNKDIQEVGMEIKQTVMSFDELLLYMYRDGSVDKKYGVPKFGMYNLASNYKPIYDLTKDYTTDCEMVKAGYNNNFLVDKELENAAKAMVKLNPKDKEEYKANFVKFITKWNELLPDIPLYSNMYHDFFNEKLKNYNANDLISISDALLYAYVEEK</sequence>
<keyword evidence="2" id="KW-0813">Transport</keyword>
<dbReference type="OrthoDB" id="9772924at2"/>
<gene>
    <name evidence="5" type="primary">oppA_2</name>
    <name evidence="5" type="ORF">TICRE_18670</name>
</gene>
<dbReference type="PIRSF" id="PIRSF002741">
    <property type="entry name" value="MppA"/>
    <property type="match status" value="1"/>
</dbReference>
<keyword evidence="3" id="KW-0732">Signal</keyword>
<dbReference type="Gene3D" id="3.10.105.10">
    <property type="entry name" value="Dipeptide-binding Protein, Domain 3"/>
    <property type="match status" value="1"/>
</dbReference>
<dbReference type="CDD" id="cd00995">
    <property type="entry name" value="PBP2_NikA_DppA_OppA_like"/>
    <property type="match status" value="1"/>
</dbReference>
<feature type="domain" description="Solute-binding protein family 5" evidence="4">
    <location>
        <begin position="111"/>
        <end position="480"/>
    </location>
</feature>
<accession>A0A1U7M477</accession>
<dbReference type="InterPro" id="IPR000914">
    <property type="entry name" value="SBP_5_dom"/>
</dbReference>
<dbReference type="Proteomes" id="UP000186112">
    <property type="component" value="Unassembled WGS sequence"/>
</dbReference>
<dbReference type="PROSITE" id="PS51257">
    <property type="entry name" value="PROKAR_LIPOPROTEIN"/>
    <property type="match status" value="1"/>
</dbReference>
<evidence type="ECO:0000313" key="5">
    <source>
        <dbReference type="EMBL" id="OLS02050.1"/>
    </source>
</evidence>
<keyword evidence="6" id="KW-1185">Reference proteome</keyword>
<dbReference type="PANTHER" id="PTHR30290">
    <property type="entry name" value="PERIPLASMIC BINDING COMPONENT OF ABC TRANSPORTER"/>
    <property type="match status" value="1"/>
</dbReference>
<dbReference type="RefSeq" id="WP_075727365.1">
    <property type="nucleotide sequence ID" value="NZ_LTDM01000043.1"/>
</dbReference>
<protein>
    <submittedName>
        <fullName evidence="5">Periplasmic oligopeptide-binding protein</fullName>
    </submittedName>
</protein>
<dbReference type="GO" id="GO:0015833">
    <property type="term" value="P:peptide transport"/>
    <property type="evidence" value="ECO:0007669"/>
    <property type="project" value="TreeGrafter"/>
</dbReference>
<dbReference type="GO" id="GO:0042597">
    <property type="term" value="C:periplasmic space"/>
    <property type="evidence" value="ECO:0007669"/>
    <property type="project" value="UniProtKB-ARBA"/>
</dbReference>
<proteinExistence type="inferred from homology"/>
<dbReference type="Pfam" id="PF00496">
    <property type="entry name" value="SBP_bac_5"/>
    <property type="match status" value="1"/>
</dbReference>
<dbReference type="InterPro" id="IPR039424">
    <property type="entry name" value="SBP_5"/>
</dbReference>
<dbReference type="InterPro" id="IPR030678">
    <property type="entry name" value="Peptide/Ni-bd"/>
</dbReference>
<comment type="similarity">
    <text evidence="1">Belongs to the bacterial solute-binding protein 5 family.</text>
</comment>
<evidence type="ECO:0000256" key="3">
    <source>
        <dbReference type="ARBA" id="ARBA00022729"/>
    </source>
</evidence>
<dbReference type="GO" id="GO:1904680">
    <property type="term" value="F:peptide transmembrane transporter activity"/>
    <property type="evidence" value="ECO:0007669"/>
    <property type="project" value="TreeGrafter"/>
</dbReference>
<evidence type="ECO:0000256" key="2">
    <source>
        <dbReference type="ARBA" id="ARBA00022448"/>
    </source>
</evidence>
<comment type="caution">
    <text evidence="5">The sequence shown here is derived from an EMBL/GenBank/DDBJ whole genome shotgun (WGS) entry which is preliminary data.</text>
</comment>
<organism evidence="5 6">
    <name type="scientific">Tissierella creatinophila DSM 6911</name>
    <dbReference type="NCBI Taxonomy" id="1123403"/>
    <lineage>
        <taxon>Bacteria</taxon>
        <taxon>Bacillati</taxon>
        <taxon>Bacillota</taxon>
        <taxon>Tissierellia</taxon>
        <taxon>Tissierellales</taxon>
        <taxon>Tissierellaceae</taxon>
        <taxon>Tissierella</taxon>
    </lineage>
</organism>
<dbReference type="PANTHER" id="PTHR30290:SF9">
    <property type="entry name" value="OLIGOPEPTIDE-BINDING PROTEIN APPA"/>
    <property type="match status" value="1"/>
</dbReference>
<evidence type="ECO:0000256" key="1">
    <source>
        <dbReference type="ARBA" id="ARBA00005695"/>
    </source>
</evidence>
<dbReference type="SUPFAM" id="SSF53850">
    <property type="entry name" value="Periplasmic binding protein-like II"/>
    <property type="match status" value="1"/>
</dbReference>
<evidence type="ECO:0000313" key="6">
    <source>
        <dbReference type="Proteomes" id="UP000186112"/>
    </source>
</evidence>
<dbReference type="Gene3D" id="3.40.190.10">
    <property type="entry name" value="Periplasmic binding protein-like II"/>
    <property type="match status" value="1"/>
</dbReference>
<evidence type="ECO:0000259" key="4">
    <source>
        <dbReference type="Pfam" id="PF00496"/>
    </source>
</evidence>
<name>A0A1U7M477_TISCR</name>